<dbReference type="Pfam" id="PF22308">
    <property type="entry name" value="DUF6969"/>
    <property type="match status" value="1"/>
</dbReference>
<organism evidence="2 3">
    <name type="scientific">Hydrogenophaga luteola</name>
    <dbReference type="NCBI Taxonomy" id="1591122"/>
    <lineage>
        <taxon>Bacteria</taxon>
        <taxon>Pseudomonadati</taxon>
        <taxon>Pseudomonadota</taxon>
        <taxon>Betaproteobacteria</taxon>
        <taxon>Burkholderiales</taxon>
        <taxon>Comamonadaceae</taxon>
        <taxon>Hydrogenophaga</taxon>
    </lineage>
</organism>
<gene>
    <name evidence="2" type="ORF">ACFOPI_05865</name>
</gene>
<dbReference type="InterPro" id="IPR054242">
    <property type="entry name" value="DUF6969"/>
</dbReference>
<reference evidence="3" key="1">
    <citation type="journal article" date="2019" name="Int. J. Syst. Evol. Microbiol.">
        <title>The Global Catalogue of Microorganisms (GCM) 10K type strain sequencing project: providing services to taxonomists for standard genome sequencing and annotation.</title>
        <authorList>
            <consortium name="The Broad Institute Genomics Platform"/>
            <consortium name="The Broad Institute Genome Sequencing Center for Infectious Disease"/>
            <person name="Wu L."/>
            <person name="Ma J."/>
        </authorList>
    </citation>
    <scope>NUCLEOTIDE SEQUENCE [LARGE SCALE GENOMIC DNA]</scope>
    <source>
        <strain evidence="3">KCTC 42501</strain>
    </source>
</reference>
<name>A0ABV7W003_9BURK</name>
<dbReference type="EMBL" id="JBHRXX010000002">
    <property type="protein sequence ID" value="MFC3683111.1"/>
    <property type="molecule type" value="Genomic_DNA"/>
</dbReference>
<dbReference type="Proteomes" id="UP001595729">
    <property type="component" value="Unassembled WGS sequence"/>
</dbReference>
<sequence length="231" mass="26445">MHLPLKRLSMAELRRSFQAAQFSLQGFAQATAEDGSLIQSWVGGVPVVAMEHYPPADVKDVQHGYQFFYHCHRDDGLEHGHVHVFAHATRSGRKRRARDRDHWIRTDPSHLIAIGLDARGLPVSIFTVNRWVTGGHWLDTPTILHWLQGLNLGSAQRHALSSQWLAGFVQMYLPVIEQLLRRRDRWLARQADRTAAFHDQDAEVISSALIDWAGDLERLESEWTRRSTPKP</sequence>
<evidence type="ECO:0000259" key="1">
    <source>
        <dbReference type="Pfam" id="PF22308"/>
    </source>
</evidence>
<evidence type="ECO:0000313" key="2">
    <source>
        <dbReference type="EMBL" id="MFC3683111.1"/>
    </source>
</evidence>
<protein>
    <submittedName>
        <fullName evidence="2">DUF6969 family protein</fullName>
    </submittedName>
</protein>
<proteinExistence type="predicted"/>
<accession>A0ABV7W003</accession>
<evidence type="ECO:0000313" key="3">
    <source>
        <dbReference type="Proteomes" id="UP001595729"/>
    </source>
</evidence>
<keyword evidence="3" id="KW-1185">Reference proteome</keyword>
<feature type="domain" description="DUF6969" evidence="1">
    <location>
        <begin position="19"/>
        <end position="209"/>
    </location>
</feature>
<dbReference type="RefSeq" id="WP_382172039.1">
    <property type="nucleotide sequence ID" value="NZ_JBHRXX010000002.1"/>
</dbReference>
<comment type="caution">
    <text evidence="2">The sequence shown here is derived from an EMBL/GenBank/DDBJ whole genome shotgun (WGS) entry which is preliminary data.</text>
</comment>